<evidence type="ECO:0000313" key="3">
    <source>
        <dbReference type="Proteomes" id="UP000000305"/>
    </source>
</evidence>
<dbReference type="InParanoid" id="E9G9A2"/>
<dbReference type="HOGENOM" id="CLU_1016556_0_0_1"/>
<accession>E9G9A2</accession>
<dbReference type="OrthoDB" id="6332611at2759"/>
<evidence type="ECO:0008006" key="4">
    <source>
        <dbReference type="Google" id="ProtNLM"/>
    </source>
</evidence>
<dbReference type="AlphaFoldDB" id="E9G9A2"/>
<dbReference type="KEGG" id="dpx:DAPPUDRAFT_315279"/>
<protein>
    <recommendedName>
        <fullName evidence="4">UPAR/Ly6 domain-containing protein</fullName>
    </recommendedName>
</protein>
<dbReference type="PhylomeDB" id="E9G9A2"/>
<gene>
    <name evidence="2" type="ORF">DAPPUDRAFT_315279</name>
</gene>
<evidence type="ECO:0000313" key="2">
    <source>
        <dbReference type="EMBL" id="EFX84120.1"/>
    </source>
</evidence>
<proteinExistence type="predicted"/>
<feature type="chain" id="PRO_5003240724" description="UPAR/Ly6 domain-containing protein" evidence="1">
    <location>
        <begin position="22"/>
        <end position="274"/>
    </location>
</feature>
<name>E9G9A2_DAPPU</name>
<reference evidence="2 3" key="1">
    <citation type="journal article" date="2011" name="Science">
        <title>The ecoresponsive genome of Daphnia pulex.</title>
        <authorList>
            <person name="Colbourne J.K."/>
            <person name="Pfrender M.E."/>
            <person name="Gilbert D."/>
            <person name="Thomas W.K."/>
            <person name="Tucker A."/>
            <person name="Oakley T.H."/>
            <person name="Tokishita S."/>
            <person name="Aerts A."/>
            <person name="Arnold G.J."/>
            <person name="Basu M.K."/>
            <person name="Bauer D.J."/>
            <person name="Caceres C.E."/>
            <person name="Carmel L."/>
            <person name="Casola C."/>
            <person name="Choi J.H."/>
            <person name="Detter J.C."/>
            <person name="Dong Q."/>
            <person name="Dusheyko S."/>
            <person name="Eads B.D."/>
            <person name="Frohlich T."/>
            <person name="Geiler-Samerotte K.A."/>
            <person name="Gerlach D."/>
            <person name="Hatcher P."/>
            <person name="Jogdeo S."/>
            <person name="Krijgsveld J."/>
            <person name="Kriventseva E.V."/>
            <person name="Kultz D."/>
            <person name="Laforsch C."/>
            <person name="Lindquist E."/>
            <person name="Lopez J."/>
            <person name="Manak J.R."/>
            <person name="Muller J."/>
            <person name="Pangilinan J."/>
            <person name="Patwardhan R.P."/>
            <person name="Pitluck S."/>
            <person name="Pritham E.J."/>
            <person name="Rechtsteiner A."/>
            <person name="Rho M."/>
            <person name="Rogozin I.B."/>
            <person name="Sakarya O."/>
            <person name="Salamov A."/>
            <person name="Schaack S."/>
            <person name="Shapiro H."/>
            <person name="Shiga Y."/>
            <person name="Skalitzky C."/>
            <person name="Smith Z."/>
            <person name="Souvorov A."/>
            <person name="Sung W."/>
            <person name="Tang Z."/>
            <person name="Tsuchiya D."/>
            <person name="Tu H."/>
            <person name="Vos H."/>
            <person name="Wang M."/>
            <person name="Wolf Y.I."/>
            <person name="Yamagata H."/>
            <person name="Yamada T."/>
            <person name="Ye Y."/>
            <person name="Shaw J.R."/>
            <person name="Andrews J."/>
            <person name="Crease T.J."/>
            <person name="Tang H."/>
            <person name="Lucas S.M."/>
            <person name="Robertson H.M."/>
            <person name="Bork P."/>
            <person name="Koonin E.V."/>
            <person name="Zdobnov E.M."/>
            <person name="Grigoriev I.V."/>
            <person name="Lynch M."/>
            <person name="Boore J.L."/>
        </authorList>
    </citation>
    <scope>NUCLEOTIDE SEQUENCE [LARGE SCALE GENOMIC DNA]</scope>
</reference>
<organism evidence="2 3">
    <name type="scientific">Daphnia pulex</name>
    <name type="common">Water flea</name>
    <dbReference type="NCBI Taxonomy" id="6669"/>
    <lineage>
        <taxon>Eukaryota</taxon>
        <taxon>Metazoa</taxon>
        <taxon>Ecdysozoa</taxon>
        <taxon>Arthropoda</taxon>
        <taxon>Crustacea</taxon>
        <taxon>Branchiopoda</taxon>
        <taxon>Diplostraca</taxon>
        <taxon>Cladocera</taxon>
        <taxon>Anomopoda</taxon>
        <taxon>Daphniidae</taxon>
        <taxon>Daphnia</taxon>
    </lineage>
</organism>
<dbReference type="Proteomes" id="UP000000305">
    <property type="component" value="Unassembled WGS sequence"/>
</dbReference>
<keyword evidence="3" id="KW-1185">Reference proteome</keyword>
<keyword evidence="1" id="KW-0732">Signal</keyword>
<feature type="signal peptide" evidence="1">
    <location>
        <begin position="1"/>
        <end position="21"/>
    </location>
</feature>
<evidence type="ECO:0000256" key="1">
    <source>
        <dbReference type="SAM" id="SignalP"/>
    </source>
</evidence>
<dbReference type="EMBL" id="GL732535">
    <property type="protein sequence ID" value="EFX84120.1"/>
    <property type="molecule type" value="Genomic_DNA"/>
</dbReference>
<sequence>MRTNFLFLVFVIASIIESSAARKGGGRIKFPTIIRTTTVRSTGSRKTIPVLKCYSCDDAHLCAINPVVYARQIICPKGELCSVQRKELPATTDFNKSGGVKSSNTKTTEFISAPNNMSLARVSIWRGCKSPVSVNHTSSYLRTHFCATDLCNQGDGRLKCYKCNGTGIHDKCMVNPSAVAKQVICQPNEACYVKRFTMADNSTSRDLENQWVSRGCIQSDVVNVKKYRSNHSITAICRIGDFCNRMNALTVDSTSELRVSLTIVGLAFLFTLLF</sequence>